<dbReference type="InterPro" id="IPR004435">
    <property type="entry name" value="MobB_dom"/>
</dbReference>
<evidence type="ECO:0000256" key="5">
    <source>
        <dbReference type="ARBA" id="ARBA00022842"/>
    </source>
</evidence>
<dbReference type="Pfam" id="PF12804">
    <property type="entry name" value="NTP_transf_3"/>
    <property type="match status" value="1"/>
</dbReference>
<dbReference type="GO" id="GO:0046872">
    <property type="term" value="F:metal ion binding"/>
    <property type="evidence" value="ECO:0007669"/>
    <property type="project" value="UniProtKB-KW"/>
</dbReference>
<keyword evidence="5 8" id="KW-0460">Magnesium</keyword>
<comment type="domain">
    <text evidence="8">The N-terminal domain determines nucleotide recognition and specific binding, while the C-terminal domain determines the specific binding to the target protein.</text>
</comment>
<dbReference type="EMBL" id="DSMU01000007">
    <property type="protein sequence ID" value="HEL65075.1"/>
    <property type="molecule type" value="Genomic_DNA"/>
</dbReference>
<evidence type="ECO:0000256" key="2">
    <source>
        <dbReference type="ARBA" id="ARBA00022679"/>
    </source>
</evidence>
<keyword evidence="11" id="KW-0548">Nucleotidyltransferase</keyword>
<feature type="binding site" evidence="8">
    <location>
        <begin position="13"/>
        <end position="15"/>
    </location>
    <ligand>
        <name>GTP</name>
        <dbReference type="ChEBI" id="CHEBI:37565"/>
    </ligand>
</feature>
<evidence type="ECO:0000259" key="10">
    <source>
        <dbReference type="Pfam" id="PF12804"/>
    </source>
</evidence>
<comment type="catalytic activity">
    <reaction evidence="8">
        <text>Mo-molybdopterin + GTP + H(+) = Mo-molybdopterin guanine dinucleotide + diphosphate</text>
        <dbReference type="Rhea" id="RHEA:34243"/>
        <dbReference type="ChEBI" id="CHEBI:15378"/>
        <dbReference type="ChEBI" id="CHEBI:33019"/>
        <dbReference type="ChEBI" id="CHEBI:37565"/>
        <dbReference type="ChEBI" id="CHEBI:71302"/>
        <dbReference type="ChEBI" id="CHEBI:71310"/>
        <dbReference type="EC" id="2.7.7.77"/>
    </reaction>
</comment>
<dbReference type="HAMAP" id="MF_00316">
    <property type="entry name" value="MobA"/>
    <property type="match status" value="1"/>
</dbReference>
<comment type="caution">
    <text evidence="8">Lacks conserved residue(s) required for the propagation of feature annotation.</text>
</comment>
<keyword evidence="1 8" id="KW-0963">Cytoplasm</keyword>
<feature type="binding site" evidence="8">
    <location>
        <position position="25"/>
    </location>
    <ligand>
        <name>GTP</name>
        <dbReference type="ChEBI" id="CHEBI:37565"/>
    </ligand>
</feature>
<proteinExistence type="inferred from homology"/>
<accession>A0A7C2HTY7</accession>
<dbReference type="GO" id="GO:0005525">
    <property type="term" value="F:GTP binding"/>
    <property type="evidence" value="ECO:0007669"/>
    <property type="project" value="UniProtKB-UniRule"/>
</dbReference>
<dbReference type="SUPFAM" id="SSF52540">
    <property type="entry name" value="P-loop containing nucleoside triphosphate hydrolases"/>
    <property type="match status" value="1"/>
</dbReference>
<dbReference type="InterPro" id="IPR013482">
    <property type="entry name" value="Molybde_CF_guanTrfase"/>
</dbReference>
<organism evidence="11">
    <name type="scientific">Ammonifex degensii</name>
    <dbReference type="NCBI Taxonomy" id="42838"/>
    <lineage>
        <taxon>Bacteria</taxon>
        <taxon>Bacillati</taxon>
        <taxon>Bacillota</taxon>
        <taxon>Clostridia</taxon>
        <taxon>Thermoanaerobacterales</taxon>
        <taxon>Thermoanaerobacteraceae</taxon>
        <taxon>Ammonifex</taxon>
    </lineage>
</organism>
<comment type="subcellular location">
    <subcellularLocation>
        <location evidence="8">Cytoplasm</location>
    </subcellularLocation>
</comment>
<dbReference type="GO" id="GO:0061603">
    <property type="term" value="F:molybdenum cofactor guanylyltransferase activity"/>
    <property type="evidence" value="ECO:0007669"/>
    <property type="project" value="UniProtKB-EC"/>
</dbReference>
<comment type="caution">
    <text evidence="11">The sequence shown here is derived from an EMBL/GenBank/DDBJ whole genome shotgun (WGS) entry which is preliminary data.</text>
</comment>
<dbReference type="NCBIfam" id="TIGR00176">
    <property type="entry name" value="mobB"/>
    <property type="match status" value="1"/>
</dbReference>
<feature type="binding site" evidence="8">
    <location>
        <position position="98"/>
    </location>
    <ligand>
        <name>Mg(2+)</name>
        <dbReference type="ChEBI" id="CHEBI:18420"/>
    </ligand>
</feature>
<dbReference type="Gene3D" id="3.90.550.10">
    <property type="entry name" value="Spore Coat Polysaccharide Biosynthesis Protein SpsA, Chain A"/>
    <property type="match status" value="1"/>
</dbReference>
<dbReference type="PANTHER" id="PTHR19136:SF81">
    <property type="entry name" value="MOLYBDENUM COFACTOR GUANYLYLTRANSFERASE"/>
    <property type="match status" value="1"/>
</dbReference>
<keyword evidence="2 8" id="KW-0808">Transferase</keyword>
<evidence type="ECO:0000256" key="4">
    <source>
        <dbReference type="ARBA" id="ARBA00022741"/>
    </source>
</evidence>
<feature type="domain" description="MobA-like NTP transferase" evidence="10">
    <location>
        <begin position="10"/>
        <end position="153"/>
    </location>
</feature>
<comment type="similarity">
    <text evidence="8">Belongs to the MobA family.</text>
</comment>
<dbReference type="AlphaFoldDB" id="A0A7C2HTY7"/>
<dbReference type="PANTHER" id="PTHR19136">
    <property type="entry name" value="MOLYBDENUM COFACTOR GUANYLYLTRANSFERASE"/>
    <property type="match status" value="1"/>
</dbReference>
<keyword evidence="3 8" id="KW-0479">Metal-binding</keyword>
<dbReference type="SUPFAM" id="SSF53448">
    <property type="entry name" value="Nucleotide-diphospho-sugar transferases"/>
    <property type="match status" value="1"/>
</dbReference>
<dbReference type="CDD" id="cd02503">
    <property type="entry name" value="MobA"/>
    <property type="match status" value="1"/>
</dbReference>
<dbReference type="InterPro" id="IPR027417">
    <property type="entry name" value="P-loop_NTPase"/>
</dbReference>
<dbReference type="GO" id="GO:0005737">
    <property type="term" value="C:cytoplasm"/>
    <property type="evidence" value="ECO:0007669"/>
    <property type="project" value="UniProtKB-SubCell"/>
</dbReference>
<dbReference type="GO" id="GO:1902758">
    <property type="term" value="P:bis(molybdopterin guanine dinucleotide)molybdenum biosynthetic process"/>
    <property type="evidence" value="ECO:0007669"/>
    <property type="project" value="TreeGrafter"/>
</dbReference>
<gene>
    <name evidence="11" type="primary">mobB</name>
    <name evidence="8" type="synonym">mobA</name>
    <name evidence="11" type="ORF">ENQ34_00105</name>
</gene>
<protein>
    <recommendedName>
        <fullName evidence="8">Probable molybdenum cofactor guanylyltransferase</fullName>
        <shortName evidence="8">MoCo guanylyltransferase</shortName>
        <ecNumber evidence="8">2.7.7.77</ecNumber>
    </recommendedName>
    <alternativeName>
        <fullName evidence="8">GTP:molybdopterin guanylyltransferase</fullName>
    </alternativeName>
    <alternativeName>
        <fullName evidence="8">Mo-MPT guanylyltransferase</fullName>
    </alternativeName>
    <alternativeName>
        <fullName evidence="8">Molybdopterin guanylyltransferase</fullName>
    </alternativeName>
    <alternativeName>
        <fullName evidence="8">Molybdopterin-guanine dinucleotide synthase</fullName>
        <shortName evidence="8">MGD synthase</shortName>
    </alternativeName>
</protein>
<evidence type="ECO:0000256" key="8">
    <source>
        <dbReference type="HAMAP-Rule" id="MF_00316"/>
    </source>
</evidence>
<feature type="domain" description="Molybdopterin-guanine dinucleotide biosynthesis protein B (MobB)" evidence="9">
    <location>
        <begin position="203"/>
        <end position="327"/>
    </location>
</feature>
<evidence type="ECO:0000256" key="3">
    <source>
        <dbReference type="ARBA" id="ARBA00022723"/>
    </source>
</evidence>
<sequence>MGNFMVEITGVVLAGGKSSRMRENKAFLDVDGQTLLERVVTGLRAVFPEVIIVGDPDAYRGLADRVVADIFPGVGPLAGIHAGLTFASHNLVFVAACDLPFVNGGLASFIAARAEGFDAAVPCVGGRLQPLFAAYRKTCLGPVTRCLEAGRYRVASFLGEVRVRYLTEADFAGWPHLRRVFFNVNTPADVKRLQQKIFAAVPVVGVVGPAKAGKTRLIEGVAAALAAAGYRAAVLKHTDHRLADTPGKDTDRFIRAGAVKTALAGPGGLFYFQTAGEPELGAVLALLEDGVDIILVEGYKEAPLPQIKVTENGEKTASDERTVAVVSADPRVYEGVQVFSPDDAEGVASFIIEHFLRKEESRY</sequence>
<dbReference type="NCBIfam" id="NF011056">
    <property type="entry name" value="PRK14489.1-1"/>
    <property type="match status" value="1"/>
</dbReference>
<comment type="function">
    <text evidence="8">Transfers a GMP moiety from GTP to Mo-molybdopterin (Mo-MPT) cofactor (Moco or molybdenum cofactor) to form Mo-molybdopterin guanine dinucleotide (Mo-MGD) cofactor.</text>
</comment>
<dbReference type="Pfam" id="PF03205">
    <property type="entry name" value="MobB"/>
    <property type="match status" value="1"/>
</dbReference>
<evidence type="ECO:0000256" key="6">
    <source>
        <dbReference type="ARBA" id="ARBA00023134"/>
    </source>
</evidence>
<dbReference type="EC" id="2.7.7.77" evidence="8"/>
<dbReference type="InterPro" id="IPR029044">
    <property type="entry name" value="Nucleotide-diphossugar_trans"/>
</dbReference>
<evidence type="ECO:0000313" key="11">
    <source>
        <dbReference type="EMBL" id="HEL65075.1"/>
    </source>
</evidence>
<comment type="cofactor">
    <cofactor evidence="8">
        <name>Mg(2+)</name>
        <dbReference type="ChEBI" id="CHEBI:18420"/>
    </cofactor>
</comment>
<evidence type="ECO:0000256" key="1">
    <source>
        <dbReference type="ARBA" id="ARBA00022490"/>
    </source>
</evidence>
<evidence type="ECO:0000259" key="9">
    <source>
        <dbReference type="Pfam" id="PF03205"/>
    </source>
</evidence>
<evidence type="ECO:0000256" key="7">
    <source>
        <dbReference type="ARBA" id="ARBA00023150"/>
    </source>
</evidence>
<keyword evidence="4 8" id="KW-0547">Nucleotide-binding</keyword>
<dbReference type="Gene3D" id="3.40.50.300">
    <property type="entry name" value="P-loop containing nucleotide triphosphate hydrolases"/>
    <property type="match status" value="1"/>
</dbReference>
<keyword evidence="6 8" id="KW-0342">GTP-binding</keyword>
<name>A0A7C2HTY7_9THEO</name>
<feature type="binding site" evidence="8">
    <location>
        <position position="69"/>
    </location>
    <ligand>
        <name>GTP</name>
        <dbReference type="ChEBI" id="CHEBI:37565"/>
    </ligand>
</feature>
<feature type="binding site" evidence="8">
    <location>
        <position position="98"/>
    </location>
    <ligand>
        <name>GTP</name>
        <dbReference type="ChEBI" id="CHEBI:37565"/>
    </ligand>
</feature>
<reference evidence="11" key="1">
    <citation type="journal article" date="2020" name="mSystems">
        <title>Genome- and Community-Level Interaction Insights into Carbon Utilization and Element Cycling Functions of Hydrothermarchaeota in Hydrothermal Sediment.</title>
        <authorList>
            <person name="Zhou Z."/>
            <person name="Liu Y."/>
            <person name="Xu W."/>
            <person name="Pan J."/>
            <person name="Luo Z.H."/>
            <person name="Li M."/>
        </authorList>
    </citation>
    <scope>NUCLEOTIDE SEQUENCE [LARGE SCALE GENOMIC DNA]</scope>
    <source>
        <strain evidence="11">SpSt-300</strain>
    </source>
</reference>
<keyword evidence="7 8" id="KW-0501">Molybdenum cofactor biosynthesis</keyword>
<dbReference type="InterPro" id="IPR025877">
    <property type="entry name" value="MobA-like_NTP_Trfase"/>
</dbReference>